<evidence type="ECO:0000256" key="3">
    <source>
        <dbReference type="ARBA" id="ARBA00012483"/>
    </source>
</evidence>
<keyword evidence="8" id="KW-0862">Zinc</keyword>
<dbReference type="InterPro" id="IPR045103">
    <property type="entry name" value="RNF5/RNF185-like"/>
</dbReference>
<evidence type="ECO:0000259" key="12">
    <source>
        <dbReference type="PROSITE" id="PS50089"/>
    </source>
</evidence>
<keyword evidence="11" id="KW-1133">Transmembrane helix</keyword>
<evidence type="ECO:0000256" key="9">
    <source>
        <dbReference type="PROSITE-ProRule" id="PRU00175"/>
    </source>
</evidence>
<evidence type="ECO:0000256" key="5">
    <source>
        <dbReference type="ARBA" id="ARBA00022723"/>
    </source>
</evidence>
<organism evidence="13 14">
    <name type="scientific">Exidia glandulosa HHB12029</name>
    <dbReference type="NCBI Taxonomy" id="1314781"/>
    <lineage>
        <taxon>Eukaryota</taxon>
        <taxon>Fungi</taxon>
        <taxon>Dikarya</taxon>
        <taxon>Basidiomycota</taxon>
        <taxon>Agaricomycotina</taxon>
        <taxon>Agaricomycetes</taxon>
        <taxon>Auriculariales</taxon>
        <taxon>Exidiaceae</taxon>
        <taxon>Exidia</taxon>
    </lineage>
</organism>
<dbReference type="PROSITE" id="PS50089">
    <property type="entry name" value="ZF_RING_2"/>
    <property type="match status" value="1"/>
</dbReference>
<evidence type="ECO:0000256" key="10">
    <source>
        <dbReference type="SAM" id="MobiDB-lite"/>
    </source>
</evidence>
<evidence type="ECO:0000256" key="11">
    <source>
        <dbReference type="SAM" id="Phobius"/>
    </source>
</evidence>
<evidence type="ECO:0000313" key="13">
    <source>
        <dbReference type="EMBL" id="KZV92684.1"/>
    </source>
</evidence>
<keyword evidence="6 9" id="KW-0863">Zinc-finger</keyword>
<name>A0A165HZM1_EXIGL</name>
<evidence type="ECO:0000256" key="2">
    <source>
        <dbReference type="ARBA" id="ARBA00004906"/>
    </source>
</evidence>
<comment type="catalytic activity">
    <reaction evidence="1">
        <text>S-ubiquitinyl-[E2 ubiquitin-conjugating enzyme]-L-cysteine + [acceptor protein]-L-lysine = [E2 ubiquitin-conjugating enzyme]-L-cysteine + N(6)-ubiquitinyl-[acceptor protein]-L-lysine.</text>
        <dbReference type="EC" id="2.3.2.27"/>
    </reaction>
</comment>
<feature type="region of interest" description="Disordered" evidence="10">
    <location>
        <begin position="178"/>
        <end position="235"/>
    </location>
</feature>
<feature type="compositionally biased region" description="Low complexity" evidence="10">
    <location>
        <begin position="225"/>
        <end position="235"/>
    </location>
</feature>
<protein>
    <recommendedName>
        <fullName evidence="3">RING-type E3 ubiquitin transferase</fullName>
        <ecNumber evidence="3">2.3.2.27</ecNumber>
    </recommendedName>
</protein>
<dbReference type="InterPro" id="IPR027370">
    <property type="entry name" value="Znf-RING_euk"/>
</dbReference>
<accession>A0A165HZM1</accession>
<keyword evidence="14" id="KW-1185">Reference proteome</keyword>
<keyword evidence="7" id="KW-0833">Ubl conjugation pathway</keyword>
<evidence type="ECO:0000256" key="7">
    <source>
        <dbReference type="ARBA" id="ARBA00022786"/>
    </source>
</evidence>
<dbReference type="Gene3D" id="3.30.40.10">
    <property type="entry name" value="Zinc/RING finger domain, C3HC4 (zinc finger)"/>
    <property type="match status" value="1"/>
</dbReference>
<dbReference type="EC" id="2.3.2.27" evidence="3"/>
<evidence type="ECO:0000256" key="8">
    <source>
        <dbReference type="ARBA" id="ARBA00022833"/>
    </source>
</evidence>
<dbReference type="AlphaFoldDB" id="A0A165HZM1"/>
<dbReference type="Pfam" id="PF13445">
    <property type="entry name" value="zf-RING_UBOX"/>
    <property type="match status" value="1"/>
</dbReference>
<proteinExistence type="predicted"/>
<keyword evidence="5" id="KW-0479">Metal-binding</keyword>
<dbReference type="Proteomes" id="UP000077266">
    <property type="component" value="Unassembled WGS sequence"/>
</dbReference>
<dbReference type="InParanoid" id="A0A165HZM1"/>
<gene>
    <name evidence="13" type="ORF">EXIGLDRAFT_768794</name>
</gene>
<dbReference type="SMART" id="SM00184">
    <property type="entry name" value="RING"/>
    <property type="match status" value="1"/>
</dbReference>
<dbReference type="GO" id="GO:0016567">
    <property type="term" value="P:protein ubiquitination"/>
    <property type="evidence" value="ECO:0007669"/>
    <property type="project" value="UniProtKB-UniPathway"/>
</dbReference>
<feature type="compositionally biased region" description="Polar residues" evidence="10">
    <location>
        <begin position="23"/>
        <end position="40"/>
    </location>
</feature>
<dbReference type="GO" id="GO:0006511">
    <property type="term" value="P:ubiquitin-dependent protein catabolic process"/>
    <property type="evidence" value="ECO:0007669"/>
    <property type="project" value="InterPro"/>
</dbReference>
<dbReference type="GO" id="GO:0005783">
    <property type="term" value="C:endoplasmic reticulum"/>
    <property type="evidence" value="ECO:0007669"/>
    <property type="project" value="InterPro"/>
</dbReference>
<dbReference type="GO" id="GO:0061630">
    <property type="term" value="F:ubiquitin protein ligase activity"/>
    <property type="evidence" value="ECO:0007669"/>
    <property type="project" value="UniProtKB-EC"/>
</dbReference>
<dbReference type="GO" id="GO:0008270">
    <property type="term" value="F:zinc ion binding"/>
    <property type="evidence" value="ECO:0007669"/>
    <property type="project" value="UniProtKB-KW"/>
</dbReference>
<sequence length="294" mass="32281">MTPDTLAAALASLESSGHRTPTVMASLSRSSTPGLPASATQPVYYTTPSMPMKWRTGELQLDEDSVPLNLGVEKVADDEEQRWSSLGFRLPRRTVPSTHLHQRTSRDRSPRRFGIEVDWDCGICLEPASDPCVTRCGHLFCERDLRMWFRSKPADPRCPVCKTLCSPERDVVPIFGRGAQSQQQQQQMLAAPQFGARRRRPFASRTPSMEAIPAGGTESDSTAEPPSLTASSLSTPVPSGFATPAMVHPDDAEDVLALLYPRAHPLVKHGIITHQLGRLLSLLGFVALMIFLLK</sequence>
<feature type="transmembrane region" description="Helical" evidence="11">
    <location>
        <begin position="276"/>
        <end position="293"/>
    </location>
</feature>
<evidence type="ECO:0000313" key="14">
    <source>
        <dbReference type="Proteomes" id="UP000077266"/>
    </source>
</evidence>
<keyword evidence="11" id="KW-0812">Transmembrane</keyword>
<evidence type="ECO:0000256" key="6">
    <source>
        <dbReference type="ARBA" id="ARBA00022771"/>
    </source>
</evidence>
<feature type="region of interest" description="Disordered" evidence="10">
    <location>
        <begin position="15"/>
        <end position="40"/>
    </location>
</feature>
<dbReference type="UniPathway" id="UPA00143"/>
<feature type="domain" description="RING-type" evidence="12">
    <location>
        <begin position="121"/>
        <end position="162"/>
    </location>
</feature>
<reference evidence="13 14" key="1">
    <citation type="journal article" date="2016" name="Mol. Biol. Evol.">
        <title>Comparative Genomics of Early-Diverging Mushroom-Forming Fungi Provides Insights into the Origins of Lignocellulose Decay Capabilities.</title>
        <authorList>
            <person name="Nagy L.G."/>
            <person name="Riley R."/>
            <person name="Tritt A."/>
            <person name="Adam C."/>
            <person name="Daum C."/>
            <person name="Floudas D."/>
            <person name="Sun H."/>
            <person name="Yadav J.S."/>
            <person name="Pangilinan J."/>
            <person name="Larsson K.H."/>
            <person name="Matsuura K."/>
            <person name="Barry K."/>
            <person name="Labutti K."/>
            <person name="Kuo R."/>
            <person name="Ohm R.A."/>
            <person name="Bhattacharya S.S."/>
            <person name="Shirouzu T."/>
            <person name="Yoshinaga Y."/>
            <person name="Martin F.M."/>
            <person name="Grigoriev I.V."/>
            <person name="Hibbett D.S."/>
        </authorList>
    </citation>
    <scope>NUCLEOTIDE SEQUENCE [LARGE SCALE GENOMIC DNA]</scope>
    <source>
        <strain evidence="13 14">HHB12029</strain>
    </source>
</reference>
<keyword evidence="4" id="KW-0808">Transferase</keyword>
<dbReference type="STRING" id="1314781.A0A165HZM1"/>
<dbReference type="OrthoDB" id="6270329at2759"/>
<dbReference type="InterPro" id="IPR001841">
    <property type="entry name" value="Znf_RING"/>
</dbReference>
<evidence type="ECO:0000256" key="1">
    <source>
        <dbReference type="ARBA" id="ARBA00000900"/>
    </source>
</evidence>
<dbReference type="EMBL" id="KV426004">
    <property type="protein sequence ID" value="KZV92684.1"/>
    <property type="molecule type" value="Genomic_DNA"/>
</dbReference>
<evidence type="ECO:0000256" key="4">
    <source>
        <dbReference type="ARBA" id="ARBA00022679"/>
    </source>
</evidence>
<comment type="pathway">
    <text evidence="2">Protein modification; protein ubiquitination.</text>
</comment>
<keyword evidence="11" id="KW-0472">Membrane</keyword>
<dbReference type="InterPro" id="IPR013083">
    <property type="entry name" value="Znf_RING/FYVE/PHD"/>
</dbReference>
<dbReference type="SUPFAM" id="SSF57850">
    <property type="entry name" value="RING/U-box"/>
    <property type="match status" value="1"/>
</dbReference>
<dbReference type="PANTHER" id="PTHR12313">
    <property type="entry name" value="E3 UBIQUITIN-PROTEIN LIGASE RNF5-RELATED"/>
    <property type="match status" value="1"/>
</dbReference>